<dbReference type="InterPro" id="IPR000938">
    <property type="entry name" value="CAP-Gly_domain"/>
</dbReference>
<feature type="coiled-coil region" evidence="14">
    <location>
        <begin position="337"/>
        <end position="605"/>
    </location>
</feature>
<dbReference type="GO" id="GO:0051301">
    <property type="term" value="P:cell division"/>
    <property type="evidence" value="ECO:0007669"/>
    <property type="project" value="UniProtKB-KW"/>
</dbReference>
<sequence length="1339" mass="151704">MPKLELGCRVELTGKNLQGKIAFIGQTHFETGTWVGIILDEPKGKNNGVVKNRQGVSKTYFECEENHGIFVRQSHLTLIDETGARFDMSASTESLVPKSSVKSRISSLRKKIDTNASRQSLSGSSRLSLIAPKNKDDTFTSPVSRTSSQSSLVGTSRTPSQSSIVLPSRTSSQSSMPAPSRTLSQTSLAGMDSTPKRSSFVERTPSNEKTSRMSKLISPKVKSAVKTPMTKSLTSLKDVSNSETEFVEALKPHYTPGSSVAPSTTTPTQRPSSSMADAVEIQNLKDQVQDYTEKLDVVKTRLKEKSHDIDMMKLQLDQAAEFKIKIMESHSALKKELEKVKMEKQDALEGKDEYNEMAETLEMATLDKEMAEVKAETLQLELDQAKERIEELTVDLELLKAEFEKGNESEEGGDGANSFKVKQLEQQNLRLRDTLVKLRDLSAHEKHQTQNLQREIEEKTKQCNDLQKSNEKLTARVEELASQVNDLHEQVDAALGAEELVELLGQQKLNLEDKVVELEEAVTDLEAIQDINDQLQEDSRELEMQLREELDMANANIRECVKEKERALESLADRSLVIVKFRDLVNELREQNQDLQTQLMRESASKDEVRSSIPEMLDFKKMFAETKAHSRAIDLELRRMETQEAQQHIQYLLAYMPDSFLSLGGDYDAILSLLLLPRMIWKSEILMTHVRDKYPDVQEITKETLIKDHSAEQFATRSRLSFYLYSLQTALRQFVHGMNTTTPETLIKIGESYPDMTIQEKVLNGYIEMLKIDQLDENVNTENLERCVAYFKHVYAPLIQDFNPHYEHLLLDNVLVLSAACNTIQTDANIIKCVIQCDGSSNVLKLCDDILVACEVIHQHLKQIKKRADINSIIKVDLSSCIQYAEKLITVLRETAKCAVSQISLGTDDKKINSESIMLVMNNSVEKVFEKEESNNGVTICLKMCISTLAGEIANAAQVILEADLTLPTTDKSKNIPPITERAKQIKSELEETKALRNTIKSKENDILELKMALRSKQEEIGELNVRKELAEKKLSTTIHESEISIEKLQRKLDETQQQLKRKSKEYEETMDHLQADIDSLETEKGELKNKLKNFSKKILIEGINKSASMTATGNDSNKPYQESPFLLNELKLTKMALKHEIDQRAKLENNYCEQLFSQLKPLPVPSEPSDEEKHRVVKLKKLGNELLNDFHKTLTNINVLDVTKRVPGRKLVTDENISAKQVLDHNLQWKQLQKRLDVLQDNYNKEIIKRQHFGCVETEMTTFPTPALKKALEEEEPVLAAEFVIPKPANWTGPTNIRVEMDTKILASLQNQVTNAAQINPHVRYNFAYTTEELLGVN</sequence>
<accession>A0A8R2D484</accession>
<dbReference type="SMART" id="SM01052">
    <property type="entry name" value="CAP_GLY"/>
    <property type="match status" value="1"/>
</dbReference>
<dbReference type="InterPro" id="IPR022157">
    <property type="entry name" value="Dynactin"/>
</dbReference>
<dbReference type="EnsemblMetazoa" id="XM_016804461.2">
    <property type="protein sequence ID" value="XP_016659950.1"/>
    <property type="gene ID" value="LOC100166476"/>
</dbReference>
<evidence type="ECO:0000259" key="16">
    <source>
        <dbReference type="PROSITE" id="PS50245"/>
    </source>
</evidence>
<evidence type="ECO:0000256" key="14">
    <source>
        <dbReference type="SAM" id="Coils"/>
    </source>
</evidence>
<evidence type="ECO:0000313" key="18">
    <source>
        <dbReference type="Proteomes" id="UP000007819"/>
    </source>
</evidence>
<feature type="compositionally biased region" description="Low complexity" evidence="15">
    <location>
        <begin position="140"/>
        <end position="158"/>
    </location>
</feature>
<comment type="similarity">
    <text evidence="4">Belongs to the dynactin 150 kDa subunit family.</text>
</comment>
<keyword evidence="11 14" id="KW-0175">Coiled coil</keyword>
<dbReference type="InterPro" id="IPR036859">
    <property type="entry name" value="CAP-Gly_dom_sf"/>
</dbReference>
<evidence type="ECO:0000256" key="13">
    <source>
        <dbReference type="ARBA" id="ARBA00023306"/>
    </source>
</evidence>
<dbReference type="GO" id="GO:0030286">
    <property type="term" value="C:dynein complex"/>
    <property type="evidence" value="ECO:0007669"/>
    <property type="project" value="UniProtKB-KW"/>
</dbReference>
<feature type="compositionally biased region" description="Polar residues" evidence="15">
    <location>
        <begin position="159"/>
        <end position="188"/>
    </location>
</feature>
<dbReference type="SUPFAM" id="SSF74924">
    <property type="entry name" value="Cap-Gly domain"/>
    <property type="match status" value="1"/>
</dbReference>
<dbReference type="GO" id="GO:0000776">
    <property type="term" value="C:kinetochore"/>
    <property type="evidence" value="ECO:0007669"/>
    <property type="project" value="TreeGrafter"/>
</dbReference>
<evidence type="ECO:0000256" key="15">
    <source>
        <dbReference type="SAM" id="MobiDB-lite"/>
    </source>
</evidence>
<keyword evidence="10" id="KW-0243">Dynein</keyword>
<proteinExistence type="inferred from homology"/>
<keyword evidence="9" id="KW-0498">Mitosis</keyword>
<name>A0A8R2D484_ACYPI</name>
<evidence type="ECO:0000256" key="6">
    <source>
        <dbReference type="ARBA" id="ARBA00022490"/>
    </source>
</evidence>
<dbReference type="Proteomes" id="UP000007819">
    <property type="component" value="Chromosome A2"/>
</dbReference>
<feature type="coiled-coil region" evidence="14">
    <location>
        <begin position="983"/>
        <end position="1098"/>
    </location>
</feature>
<evidence type="ECO:0000256" key="4">
    <source>
        <dbReference type="ARBA" id="ARBA00011010"/>
    </source>
</evidence>
<feature type="domain" description="CAP-Gly" evidence="16">
    <location>
        <begin position="25"/>
        <end position="72"/>
    </location>
</feature>
<dbReference type="Gene3D" id="1.10.287.1490">
    <property type="match status" value="1"/>
</dbReference>
<keyword evidence="13" id="KW-0131">Cell cycle</keyword>
<evidence type="ECO:0000256" key="1">
    <source>
        <dbReference type="ARBA" id="ARBA00004114"/>
    </source>
</evidence>
<dbReference type="PANTHER" id="PTHR18916">
    <property type="entry name" value="DYNACTIN 1-RELATED MICROTUBULE-BINDING"/>
    <property type="match status" value="1"/>
</dbReference>
<evidence type="ECO:0000256" key="10">
    <source>
        <dbReference type="ARBA" id="ARBA00023017"/>
    </source>
</evidence>
<keyword evidence="18" id="KW-1185">Reference proteome</keyword>
<evidence type="ECO:0000256" key="5">
    <source>
        <dbReference type="ARBA" id="ARBA00016574"/>
    </source>
</evidence>
<protein>
    <recommendedName>
        <fullName evidence="5">Dynactin subunit 1</fullName>
    </recommendedName>
</protein>
<dbReference type="GO" id="GO:0005814">
    <property type="term" value="C:centriole"/>
    <property type="evidence" value="ECO:0007669"/>
    <property type="project" value="UniProtKB-SubCell"/>
</dbReference>
<dbReference type="Pfam" id="PF01302">
    <property type="entry name" value="CAP_GLY"/>
    <property type="match status" value="1"/>
</dbReference>
<dbReference type="PROSITE" id="PS50245">
    <property type="entry name" value="CAP_GLY_2"/>
    <property type="match status" value="1"/>
</dbReference>
<evidence type="ECO:0000256" key="2">
    <source>
        <dbReference type="ARBA" id="ARBA00004186"/>
    </source>
</evidence>
<feature type="compositionally biased region" description="Low complexity" evidence="15">
    <location>
        <begin position="262"/>
        <end position="272"/>
    </location>
</feature>
<organism evidence="17 18">
    <name type="scientific">Acyrthosiphon pisum</name>
    <name type="common">Pea aphid</name>
    <dbReference type="NCBI Taxonomy" id="7029"/>
    <lineage>
        <taxon>Eukaryota</taxon>
        <taxon>Metazoa</taxon>
        <taxon>Ecdysozoa</taxon>
        <taxon>Arthropoda</taxon>
        <taxon>Hexapoda</taxon>
        <taxon>Insecta</taxon>
        <taxon>Pterygota</taxon>
        <taxon>Neoptera</taxon>
        <taxon>Paraneoptera</taxon>
        <taxon>Hemiptera</taxon>
        <taxon>Sternorrhyncha</taxon>
        <taxon>Aphidomorpha</taxon>
        <taxon>Aphidoidea</taxon>
        <taxon>Aphididae</taxon>
        <taxon>Macrosiphini</taxon>
        <taxon>Acyrthosiphon</taxon>
    </lineage>
</organism>
<dbReference type="GO" id="GO:0030424">
    <property type="term" value="C:axon"/>
    <property type="evidence" value="ECO:0007669"/>
    <property type="project" value="TreeGrafter"/>
</dbReference>
<dbReference type="Gene3D" id="2.30.30.190">
    <property type="entry name" value="CAP Gly-rich-like domain"/>
    <property type="match status" value="1"/>
</dbReference>
<evidence type="ECO:0000256" key="11">
    <source>
        <dbReference type="ARBA" id="ARBA00023054"/>
    </source>
</evidence>
<reference evidence="18" key="1">
    <citation type="submission" date="2010-06" db="EMBL/GenBank/DDBJ databases">
        <authorList>
            <person name="Jiang H."/>
            <person name="Abraham K."/>
            <person name="Ali S."/>
            <person name="Alsbrooks S.L."/>
            <person name="Anim B.N."/>
            <person name="Anosike U.S."/>
            <person name="Attaway T."/>
            <person name="Bandaranaike D.P."/>
            <person name="Battles P.K."/>
            <person name="Bell S.N."/>
            <person name="Bell A.V."/>
            <person name="Beltran B."/>
            <person name="Bickham C."/>
            <person name="Bustamante Y."/>
            <person name="Caleb T."/>
            <person name="Canada A."/>
            <person name="Cardenas V."/>
            <person name="Carter K."/>
            <person name="Chacko J."/>
            <person name="Chandrabose M.N."/>
            <person name="Chavez D."/>
            <person name="Chavez A."/>
            <person name="Chen L."/>
            <person name="Chu H.-S."/>
            <person name="Claassen K.J."/>
            <person name="Cockrell R."/>
            <person name="Collins M."/>
            <person name="Cooper J.A."/>
            <person name="Cree A."/>
            <person name="Curry S.M."/>
            <person name="Da Y."/>
            <person name="Dao M.D."/>
            <person name="Das B."/>
            <person name="Davila M.-L."/>
            <person name="Davy-Carroll L."/>
            <person name="Denson S."/>
            <person name="Dinh H."/>
            <person name="Ebong V.E."/>
            <person name="Edwards J.R."/>
            <person name="Egan A."/>
            <person name="El-Daye J."/>
            <person name="Escobedo L."/>
            <person name="Fernandez S."/>
            <person name="Fernando P.R."/>
            <person name="Flagg N."/>
            <person name="Forbes L.D."/>
            <person name="Fowler R.G."/>
            <person name="Fu Q."/>
            <person name="Gabisi R.A."/>
            <person name="Ganer J."/>
            <person name="Garbino Pronczuk A."/>
            <person name="Garcia R.M."/>
            <person name="Garner T."/>
            <person name="Garrett T.E."/>
            <person name="Gonzalez D.A."/>
            <person name="Hamid H."/>
            <person name="Hawkins E.S."/>
            <person name="Hirani K."/>
            <person name="Hogues M.E."/>
            <person name="Hollins B."/>
            <person name="Hsiao C.-H."/>
            <person name="Jabil R."/>
            <person name="James M.L."/>
            <person name="Jhangiani S.N."/>
            <person name="Johnson B."/>
            <person name="Johnson Q."/>
            <person name="Joshi V."/>
            <person name="Kalu J.B."/>
            <person name="Kam C."/>
            <person name="Kashfia A."/>
            <person name="Keebler J."/>
            <person name="Kisamo H."/>
            <person name="Kovar C.L."/>
            <person name="Lago L.A."/>
            <person name="Lai C.-Y."/>
            <person name="Laidlaw J."/>
            <person name="Lara F."/>
            <person name="Le T.-K."/>
            <person name="Lee S.L."/>
            <person name="Legall F.H."/>
            <person name="Lemon S.J."/>
            <person name="Lewis L.R."/>
            <person name="Li B."/>
            <person name="Liu Y."/>
            <person name="Liu Y.-S."/>
            <person name="Lopez J."/>
            <person name="Lozado R.J."/>
            <person name="Lu J."/>
            <person name="Madu R.C."/>
            <person name="Maheshwari M."/>
            <person name="Maheshwari R."/>
            <person name="Malloy K."/>
            <person name="Martinez E."/>
            <person name="Mathew T."/>
            <person name="Mercado I.C."/>
            <person name="Mercado C."/>
            <person name="Meyer B."/>
            <person name="Montgomery K."/>
            <person name="Morgan M.B."/>
            <person name="Munidasa M."/>
            <person name="Nazareth L.V."/>
            <person name="Nelson J."/>
            <person name="Ng B.M."/>
            <person name="Nguyen N.B."/>
            <person name="Nguyen P.Q."/>
            <person name="Nguyen T."/>
            <person name="Obregon M."/>
            <person name="Okwuonu G.O."/>
            <person name="Onwere C.G."/>
            <person name="Orozco G."/>
            <person name="Parra A."/>
            <person name="Patel S."/>
            <person name="Patil S."/>
            <person name="Perez A."/>
            <person name="Perez Y."/>
            <person name="Pham C."/>
            <person name="Primus E.L."/>
            <person name="Pu L.-L."/>
            <person name="Puazo M."/>
            <person name="Qin X."/>
            <person name="Quiroz J.B."/>
            <person name="Reese J."/>
            <person name="Richards S."/>
            <person name="Rives C.M."/>
            <person name="Robberts R."/>
            <person name="Ruiz S.J."/>
            <person name="Ruiz M.J."/>
            <person name="Santibanez J."/>
            <person name="Schneider B.W."/>
            <person name="Sisson I."/>
            <person name="Smith M."/>
            <person name="Sodergren E."/>
            <person name="Song X.-Z."/>
            <person name="Song B.B."/>
            <person name="Summersgill H."/>
            <person name="Thelus R."/>
            <person name="Thornton R.D."/>
            <person name="Trejos Z.Y."/>
            <person name="Usmani K."/>
            <person name="Vattathil S."/>
            <person name="Villasana D."/>
            <person name="Walker D.L."/>
            <person name="Wang S."/>
            <person name="Wang K."/>
            <person name="White C.S."/>
            <person name="Williams A.C."/>
            <person name="Williamson J."/>
            <person name="Wilson K."/>
            <person name="Woghiren I.O."/>
            <person name="Woodworth J.R."/>
            <person name="Worley K.C."/>
            <person name="Wright R.A."/>
            <person name="Wu W."/>
            <person name="Young L."/>
            <person name="Zhang L."/>
            <person name="Zhang J."/>
            <person name="Zhu Y."/>
            <person name="Muzny D.M."/>
            <person name="Weinstock G."/>
            <person name="Gibbs R.A."/>
        </authorList>
    </citation>
    <scope>NUCLEOTIDE SEQUENCE [LARGE SCALE GENOMIC DNA]</scope>
    <source>
        <strain evidence="18">LSR1</strain>
    </source>
</reference>
<evidence type="ECO:0000256" key="7">
    <source>
        <dbReference type="ARBA" id="ARBA00022618"/>
    </source>
</evidence>
<dbReference type="RefSeq" id="XP_016659950.1">
    <property type="nucleotide sequence ID" value="XM_016804461.2"/>
</dbReference>
<dbReference type="RefSeq" id="XP_016659948.1">
    <property type="nucleotide sequence ID" value="XM_016804459.2"/>
</dbReference>
<feature type="compositionally biased region" description="Low complexity" evidence="15">
    <location>
        <begin position="117"/>
        <end position="129"/>
    </location>
</feature>
<dbReference type="GO" id="GO:0007097">
    <property type="term" value="P:nuclear migration"/>
    <property type="evidence" value="ECO:0007669"/>
    <property type="project" value="TreeGrafter"/>
</dbReference>
<dbReference type="GO" id="GO:0000132">
    <property type="term" value="P:establishment of mitotic spindle orientation"/>
    <property type="evidence" value="ECO:0007669"/>
    <property type="project" value="TreeGrafter"/>
</dbReference>
<dbReference type="GO" id="GO:0005874">
    <property type="term" value="C:microtubule"/>
    <property type="evidence" value="ECO:0007669"/>
    <property type="project" value="UniProtKB-KW"/>
</dbReference>
<dbReference type="EnsemblMetazoa" id="XM_016804459.2">
    <property type="protein sequence ID" value="XP_016659948.1"/>
    <property type="gene ID" value="LOC100166476"/>
</dbReference>
<evidence type="ECO:0000256" key="8">
    <source>
        <dbReference type="ARBA" id="ARBA00022701"/>
    </source>
</evidence>
<dbReference type="PANTHER" id="PTHR18916:SF6">
    <property type="entry name" value="DYNACTIN SUBUNIT 1"/>
    <property type="match status" value="1"/>
</dbReference>
<reference evidence="17" key="2">
    <citation type="submission" date="2022-06" db="UniProtKB">
        <authorList>
            <consortium name="EnsemblMetazoa"/>
        </authorList>
    </citation>
    <scope>IDENTIFICATION</scope>
</reference>
<evidence type="ECO:0000256" key="9">
    <source>
        <dbReference type="ARBA" id="ARBA00022776"/>
    </source>
</evidence>
<feature type="region of interest" description="Disordered" evidence="15">
    <location>
        <begin position="111"/>
        <end position="214"/>
    </location>
</feature>
<comment type="subcellular location">
    <subcellularLocation>
        <location evidence="3">Cytoplasm</location>
        <location evidence="3">Cell cortex</location>
    </subcellularLocation>
    <subcellularLocation>
        <location evidence="1">Cytoplasm</location>
        <location evidence="1">Cytoskeleton</location>
        <location evidence="1">Microtubule organizing center</location>
        <location evidence="1">Centrosome</location>
        <location evidence="1">Centriole</location>
    </subcellularLocation>
    <subcellularLocation>
        <location evidence="2">Cytoplasm</location>
        <location evidence="2">Cytoskeleton</location>
        <location evidence="2">Spindle</location>
    </subcellularLocation>
</comment>
<evidence type="ECO:0000313" key="17">
    <source>
        <dbReference type="EnsemblMetazoa" id="XP_016659950.1"/>
    </source>
</evidence>
<evidence type="ECO:0000256" key="3">
    <source>
        <dbReference type="ARBA" id="ARBA00004544"/>
    </source>
</evidence>
<feature type="region of interest" description="Disordered" evidence="15">
    <location>
        <begin position="252"/>
        <end position="272"/>
    </location>
</feature>
<evidence type="ECO:0000256" key="12">
    <source>
        <dbReference type="ARBA" id="ARBA00023212"/>
    </source>
</evidence>
<keyword evidence="7" id="KW-0132">Cell division</keyword>
<dbReference type="Pfam" id="PF12455">
    <property type="entry name" value="Dynactin"/>
    <property type="match status" value="1"/>
</dbReference>
<keyword evidence="6" id="KW-0963">Cytoplasm</keyword>
<keyword evidence="12" id="KW-0206">Cytoskeleton</keyword>
<dbReference type="GO" id="GO:0000922">
    <property type="term" value="C:spindle pole"/>
    <property type="evidence" value="ECO:0007669"/>
    <property type="project" value="TreeGrafter"/>
</dbReference>
<dbReference type="GeneID" id="100166476"/>
<keyword evidence="8" id="KW-0493">Microtubule</keyword>
<dbReference type="OrthoDB" id="2130750at2759"/>